<feature type="coiled-coil region" evidence="8">
    <location>
        <begin position="352"/>
        <end position="422"/>
    </location>
</feature>
<evidence type="ECO:0000256" key="5">
    <source>
        <dbReference type="ARBA" id="ARBA00022692"/>
    </source>
</evidence>
<dbReference type="InterPro" id="IPR003423">
    <property type="entry name" value="OMP_efflux"/>
</dbReference>
<proteinExistence type="inferred from homology"/>
<evidence type="ECO:0000256" key="1">
    <source>
        <dbReference type="ARBA" id="ARBA00004442"/>
    </source>
</evidence>
<feature type="region of interest" description="Disordered" evidence="9">
    <location>
        <begin position="84"/>
        <end position="106"/>
    </location>
</feature>
<evidence type="ECO:0000256" key="6">
    <source>
        <dbReference type="ARBA" id="ARBA00023136"/>
    </source>
</evidence>
<name>A0ABU3CBT2_9FLAO</name>
<keyword evidence="4" id="KW-1134">Transmembrane beta strand</keyword>
<dbReference type="InterPro" id="IPR051906">
    <property type="entry name" value="TolC-like"/>
</dbReference>
<dbReference type="PANTHER" id="PTHR30026:SF20">
    <property type="entry name" value="OUTER MEMBRANE PROTEIN TOLC"/>
    <property type="match status" value="1"/>
</dbReference>
<evidence type="ECO:0000256" key="3">
    <source>
        <dbReference type="ARBA" id="ARBA00022448"/>
    </source>
</evidence>
<protein>
    <submittedName>
        <fullName evidence="10">TolC family protein</fullName>
    </submittedName>
</protein>
<dbReference type="SUPFAM" id="SSF56954">
    <property type="entry name" value="Outer membrane efflux proteins (OEP)"/>
    <property type="match status" value="1"/>
</dbReference>
<keyword evidence="6" id="KW-0472">Membrane</keyword>
<evidence type="ECO:0000313" key="11">
    <source>
        <dbReference type="Proteomes" id="UP001262889"/>
    </source>
</evidence>
<keyword evidence="11" id="KW-1185">Reference proteome</keyword>
<comment type="similarity">
    <text evidence="2">Belongs to the outer membrane factor (OMF) (TC 1.B.17) family.</text>
</comment>
<keyword evidence="7" id="KW-0998">Cell outer membrane</keyword>
<keyword evidence="5" id="KW-0812">Transmembrane</keyword>
<comment type="subcellular location">
    <subcellularLocation>
        <location evidence="1">Cell outer membrane</location>
    </subcellularLocation>
</comment>
<evidence type="ECO:0000256" key="4">
    <source>
        <dbReference type="ARBA" id="ARBA00022452"/>
    </source>
</evidence>
<feature type="compositionally biased region" description="Polar residues" evidence="9">
    <location>
        <begin position="84"/>
        <end position="94"/>
    </location>
</feature>
<dbReference type="RefSeq" id="WP_311535115.1">
    <property type="nucleotide sequence ID" value="NZ_JAVRHQ010000013.1"/>
</dbReference>
<dbReference type="EMBL" id="JAVRHQ010000013">
    <property type="protein sequence ID" value="MDT0643495.1"/>
    <property type="molecule type" value="Genomic_DNA"/>
</dbReference>
<evidence type="ECO:0000256" key="8">
    <source>
        <dbReference type="SAM" id="Coils"/>
    </source>
</evidence>
<evidence type="ECO:0000256" key="2">
    <source>
        <dbReference type="ARBA" id="ARBA00007613"/>
    </source>
</evidence>
<dbReference type="Pfam" id="PF02321">
    <property type="entry name" value="OEP"/>
    <property type="match status" value="2"/>
</dbReference>
<evidence type="ECO:0000256" key="7">
    <source>
        <dbReference type="ARBA" id="ARBA00023237"/>
    </source>
</evidence>
<dbReference type="Gene3D" id="1.20.1600.10">
    <property type="entry name" value="Outer membrane efflux proteins (OEP)"/>
    <property type="match status" value="1"/>
</dbReference>
<organism evidence="10 11">
    <name type="scientific">Autumnicola tepida</name>
    <dbReference type="NCBI Taxonomy" id="3075595"/>
    <lineage>
        <taxon>Bacteria</taxon>
        <taxon>Pseudomonadati</taxon>
        <taxon>Bacteroidota</taxon>
        <taxon>Flavobacteriia</taxon>
        <taxon>Flavobacteriales</taxon>
        <taxon>Flavobacteriaceae</taxon>
        <taxon>Autumnicola</taxon>
    </lineage>
</organism>
<reference evidence="10 11" key="1">
    <citation type="submission" date="2023-09" db="EMBL/GenBank/DDBJ databases">
        <authorList>
            <person name="Rey-Velasco X."/>
        </authorList>
    </citation>
    <scope>NUCLEOTIDE SEQUENCE [LARGE SCALE GENOMIC DNA]</scope>
    <source>
        <strain evidence="10 11">F363</strain>
    </source>
</reference>
<sequence>MRSKLLLLSALFIFAAEGIKAQEKQLDLEEAVNLALSNSDEAKAAEANINTASNELQSIKNNQYPDFELSGQYMYLTNADVNLQLSTGNGNSQDPETPEGEPTEATTPEINQLMLGQANLSLPVFSGFKLKNSIKAGKNQLNAAQSNAENDKEQLALQTIQNYLNLYKARKTVELIEESLKTAQQRVKDFTAMEQNGLLARNDLLKAQLQESNVRLSLQEARKNAEILNYRLALNLKLPEDTNIGINEEEVGAAALQQTSEALSRSDLEALEFQKEAARDNIKIAQGNYYPSIGLVGGYIALDLENALSVSNAMNIGVGVSYNLADIFKNKSEVKVAKSRAQELEYHLNMMKDQVKLQVKNAQKDYELAMEKLSVYTKSEEQAMENYRIVKDKYDNGLQDTNDLLEADIQQLQSKINLAVARAEISERYYELLRAKGTLINKFSK</sequence>
<keyword evidence="8" id="KW-0175">Coiled coil</keyword>
<dbReference type="PANTHER" id="PTHR30026">
    <property type="entry name" value="OUTER MEMBRANE PROTEIN TOLC"/>
    <property type="match status" value="1"/>
</dbReference>
<keyword evidence="3" id="KW-0813">Transport</keyword>
<gene>
    <name evidence="10" type="ORF">RM553_11690</name>
</gene>
<comment type="caution">
    <text evidence="10">The sequence shown here is derived from an EMBL/GenBank/DDBJ whole genome shotgun (WGS) entry which is preliminary data.</text>
</comment>
<accession>A0ABU3CBT2</accession>
<evidence type="ECO:0000256" key="9">
    <source>
        <dbReference type="SAM" id="MobiDB-lite"/>
    </source>
</evidence>
<evidence type="ECO:0000313" key="10">
    <source>
        <dbReference type="EMBL" id="MDT0643495.1"/>
    </source>
</evidence>
<dbReference type="Proteomes" id="UP001262889">
    <property type="component" value="Unassembled WGS sequence"/>
</dbReference>